<protein>
    <submittedName>
        <fullName evidence="3">Uncharacterized protein</fullName>
    </submittedName>
</protein>
<dbReference type="eggNOG" id="ENOG502TIJ6">
    <property type="taxonomic scope" value="Eukaryota"/>
</dbReference>
<feature type="transmembrane region" description="Helical" evidence="2">
    <location>
        <begin position="213"/>
        <end position="232"/>
    </location>
</feature>
<feature type="coiled-coil region" evidence="1">
    <location>
        <begin position="298"/>
        <end position="379"/>
    </location>
</feature>
<feature type="transmembrane region" description="Helical" evidence="2">
    <location>
        <begin position="244"/>
        <end position="265"/>
    </location>
</feature>
<keyword evidence="1" id="KW-0175">Coiled coil</keyword>
<dbReference type="EMBL" id="GL380274">
    <property type="protein sequence ID" value="EGT51702.1"/>
    <property type="molecule type" value="Genomic_DNA"/>
</dbReference>
<dbReference type="OrthoDB" id="10568548at2759"/>
<keyword evidence="2" id="KW-0472">Membrane</keyword>
<name>G0PDE3_CAEBE</name>
<proteinExistence type="predicted"/>
<keyword evidence="4" id="KW-1185">Reference proteome</keyword>
<organism evidence="4">
    <name type="scientific">Caenorhabditis brenneri</name>
    <name type="common">Nematode worm</name>
    <dbReference type="NCBI Taxonomy" id="135651"/>
    <lineage>
        <taxon>Eukaryota</taxon>
        <taxon>Metazoa</taxon>
        <taxon>Ecdysozoa</taxon>
        <taxon>Nematoda</taxon>
        <taxon>Chromadorea</taxon>
        <taxon>Rhabditida</taxon>
        <taxon>Rhabditina</taxon>
        <taxon>Rhabditomorpha</taxon>
        <taxon>Rhabditoidea</taxon>
        <taxon>Rhabditidae</taxon>
        <taxon>Peloderinae</taxon>
        <taxon>Caenorhabditis</taxon>
    </lineage>
</organism>
<dbReference type="AlphaFoldDB" id="G0PDE3"/>
<keyword evidence="2" id="KW-1133">Transmembrane helix</keyword>
<evidence type="ECO:0000256" key="2">
    <source>
        <dbReference type="SAM" id="Phobius"/>
    </source>
</evidence>
<dbReference type="HOGENOM" id="CLU_710236_0_0_1"/>
<dbReference type="InParanoid" id="G0PDE3"/>
<dbReference type="STRING" id="135651.G0PDE3"/>
<dbReference type="FunCoup" id="G0PDE3">
    <property type="interactions" value="132"/>
</dbReference>
<reference evidence="4" key="1">
    <citation type="submission" date="2011-07" db="EMBL/GenBank/DDBJ databases">
        <authorList>
            <consortium name="Caenorhabditis brenneri Sequencing and Analysis Consortium"/>
            <person name="Wilson R.K."/>
        </authorList>
    </citation>
    <scope>NUCLEOTIDE SEQUENCE [LARGE SCALE GENOMIC DNA]</scope>
    <source>
        <strain evidence="4">PB2801</strain>
    </source>
</reference>
<feature type="transmembrane region" description="Helical" evidence="2">
    <location>
        <begin position="146"/>
        <end position="164"/>
    </location>
</feature>
<dbReference type="OMA" id="ISTREMF"/>
<dbReference type="Proteomes" id="UP000008068">
    <property type="component" value="Unassembled WGS sequence"/>
</dbReference>
<sequence length="389" mass="46359">MLRIKKVKDTSNKNNKNTTYSIVNASTGFQEVFVKKTEMKVLIEKLISRQRDIKIFGISKNANTIRENKILFLKMAEGSKEVLPAYVPLHKYSKSFVDAIGLEKSKRTFDDIEDDQKSLFERHEHRRPKTYFFEAKSNIRLHLRRYSLILVAFCFFPIYYSLIFCGPPELEFYDLKLSSPSFNKYEPSNQCSSVKQSLRTGIMALLVFYGLKFYNKLVLSFFYLLLLFYFAITKVESGFHYVNLSFRVIQTASIFPLLVGGYFLIRHIHRKSTEKEITRRQVKYEDERRTLRNRKAEMKYVEEAVKSQAQALKKQEQEDAQKRIEDDNELLVRKHRISQMEKDINERERKRNEERLAQLEHWKKTKDKERQEKREKNMKVILGAEFEED</sequence>
<evidence type="ECO:0000256" key="1">
    <source>
        <dbReference type="SAM" id="Coils"/>
    </source>
</evidence>
<gene>
    <name evidence="3" type="ORF">CAEBREN_06442</name>
</gene>
<accession>G0PDE3</accession>
<keyword evidence="2" id="KW-0812">Transmembrane</keyword>
<evidence type="ECO:0000313" key="3">
    <source>
        <dbReference type="EMBL" id="EGT51702.1"/>
    </source>
</evidence>
<evidence type="ECO:0000313" key="4">
    <source>
        <dbReference type="Proteomes" id="UP000008068"/>
    </source>
</evidence>